<dbReference type="Pfam" id="PF26305">
    <property type="entry name" value="CD_NTase_C"/>
    <property type="match status" value="1"/>
</dbReference>
<dbReference type="InterPro" id="IPR058909">
    <property type="entry name" value="CD_NTase_C"/>
</dbReference>
<comment type="caution">
    <text evidence="6">The sequence shown here is derived from an EMBL/GenBank/DDBJ whole genome shotgun (WGS) entry which is preliminary data.</text>
</comment>
<keyword evidence="3" id="KW-0547">Nucleotide-binding</keyword>
<accession>A0A4V3QWE7</accession>
<keyword evidence="7" id="KW-1185">Reference proteome</keyword>
<keyword evidence="4" id="KW-0051">Antiviral defense</keyword>
<evidence type="ECO:0000256" key="4">
    <source>
        <dbReference type="ARBA" id="ARBA00023118"/>
    </source>
</evidence>
<organism evidence="6 7">
    <name type="scientific">Sphingomonas naasensis</name>
    <dbReference type="NCBI Taxonomy" id="1344951"/>
    <lineage>
        <taxon>Bacteria</taxon>
        <taxon>Pseudomonadati</taxon>
        <taxon>Pseudomonadota</taxon>
        <taxon>Alphaproteobacteria</taxon>
        <taxon>Sphingomonadales</taxon>
        <taxon>Sphingomonadaceae</taxon>
        <taxon>Sphingomonas</taxon>
    </lineage>
</organism>
<gene>
    <name evidence="6" type="ORF">E5A74_10425</name>
</gene>
<evidence type="ECO:0000259" key="5">
    <source>
        <dbReference type="Pfam" id="PF26305"/>
    </source>
</evidence>
<evidence type="ECO:0000313" key="6">
    <source>
        <dbReference type="EMBL" id="TGX42262.1"/>
    </source>
</evidence>
<dbReference type="EMBL" id="SRXU01000004">
    <property type="protein sequence ID" value="TGX42262.1"/>
    <property type="molecule type" value="Genomic_DNA"/>
</dbReference>
<dbReference type="OrthoDB" id="1082574at2"/>
<evidence type="ECO:0000313" key="7">
    <source>
        <dbReference type="Proteomes" id="UP000309848"/>
    </source>
</evidence>
<evidence type="ECO:0000256" key="3">
    <source>
        <dbReference type="ARBA" id="ARBA00022741"/>
    </source>
</evidence>
<keyword evidence="2" id="KW-0548">Nucleotidyltransferase</keyword>
<dbReference type="RefSeq" id="WP_135984574.1">
    <property type="nucleotide sequence ID" value="NZ_JAASQM010000004.1"/>
</dbReference>
<evidence type="ECO:0000256" key="2">
    <source>
        <dbReference type="ARBA" id="ARBA00022695"/>
    </source>
</evidence>
<feature type="domain" description="cGAS/DncV-like nucleotidyltransferase C-terminal helical" evidence="5">
    <location>
        <begin position="228"/>
        <end position="322"/>
    </location>
</feature>
<sequence length="365" mass="40349">MSIDYQSSLSRLRARRMGTDHGKVSILETIAKVERYQKRVTTDATQYTLGAMQEVDPDYTRVSNEEALRISEALRSGLTTLGRSAEYLQQGSVPANTHIRGASDVDLLVILGEALSYDATGCLAATGWYIPWYGSLITAVGDLRVDCEGILERRYYSATVDKSKNKSIRLSDGSLKRDIDVVPAHWTDNVTYQSSQLRRDRGVHILDKSVPITSMNLPFLHIDQLETGDRATDGGLKMAIRLLKNIKADSSRRIDLSSYDMASLMWNCEPSMLTFHHGHELAVLLGTDQWLETLVNNPTFAAGLQTPDGIRKVLDEQTKFTALAAIAAEVAALRQAVATEWLPVLKSYTFAIDARSLLESVAIPG</sequence>
<dbReference type="AlphaFoldDB" id="A0A4V3QWE7"/>
<dbReference type="SUPFAM" id="SSF81301">
    <property type="entry name" value="Nucleotidyltransferase"/>
    <property type="match status" value="1"/>
</dbReference>
<reference evidence="6 7" key="1">
    <citation type="submission" date="2019-04" db="EMBL/GenBank/DDBJ databases">
        <title>Sphingomonas psychrotolerans sp. nov., isolated from soil in the Tianshan Mountains, Xinjiang, China.</title>
        <authorList>
            <person name="Luo Y."/>
            <person name="Sheng H."/>
        </authorList>
    </citation>
    <scope>NUCLEOTIDE SEQUENCE [LARGE SCALE GENOMIC DNA]</scope>
    <source>
        <strain evidence="6 7">KIS18-15</strain>
    </source>
</reference>
<evidence type="ECO:0000256" key="1">
    <source>
        <dbReference type="ARBA" id="ARBA00022679"/>
    </source>
</evidence>
<name>A0A4V3QWE7_9SPHN</name>
<proteinExistence type="predicted"/>
<keyword evidence="1" id="KW-0808">Transferase</keyword>
<dbReference type="InterPro" id="IPR043519">
    <property type="entry name" value="NT_sf"/>
</dbReference>
<protein>
    <recommendedName>
        <fullName evidence="5">cGAS/DncV-like nucleotidyltransferase C-terminal helical domain-containing protein</fullName>
    </recommendedName>
</protein>
<dbReference type="Proteomes" id="UP000309848">
    <property type="component" value="Unassembled WGS sequence"/>
</dbReference>